<keyword evidence="1" id="KW-0732">Signal</keyword>
<organism evidence="2 3">
    <name type="scientific">Salmonirosea aquatica</name>
    <dbReference type="NCBI Taxonomy" id="2654236"/>
    <lineage>
        <taxon>Bacteria</taxon>
        <taxon>Pseudomonadati</taxon>
        <taxon>Bacteroidota</taxon>
        <taxon>Cytophagia</taxon>
        <taxon>Cytophagales</taxon>
        <taxon>Spirosomataceae</taxon>
        <taxon>Salmonirosea</taxon>
    </lineage>
</organism>
<sequence>MNLTKLSVAAACLTLSLVACDKSETIDTEPVKAETVKDIPADPPTGVDASGRPTSSGKYTFFSFQNGIVPSADSASMKWDLALKGTTLLTNGGASGPGQGGAVVLDGIFDETQALPASAAIQSDTKALPAIPTGSGKGWYSYDPQTHLITPTAGKVIVVRTADGKYAKMEILSYYKGAPTAPTQTSESSYYTLRYVYQPDGTPTFTN</sequence>
<accession>A0A7C9BH02</accession>
<protein>
    <recommendedName>
        <fullName evidence="4">HmuY family protein</fullName>
    </recommendedName>
</protein>
<proteinExistence type="predicted"/>
<feature type="chain" id="PRO_5028903044" description="HmuY family protein" evidence="1">
    <location>
        <begin position="22"/>
        <end position="207"/>
    </location>
</feature>
<dbReference type="InterPro" id="IPR025921">
    <property type="entry name" value="HmuY"/>
</dbReference>
<dbReference type="AlphaFoldDB" id="A0A7C9BH02"/>
<dbReference type="RefSeq" id="WP_152766744.1">
    <property type="nucleotide sequence ID" value="NZ_WHLY01000004.1"/>
</dbReference>
<dbReference type="CDD" id="cd12105">
    <property type="entry name" value="HmuY"/>
    <property type="match status" value="1"/>
</dbReference>
<name>A0A7C9BH02_9BACT</name>
<dbReference type="Pfam" id="PF14064">
    <property type="entry name" value="HmuY"/>
    <property type="match status" value="1"/>
</dbReference>
<keyword evidence="3" id="KW-1185">Reference proteome</keyword>
<reference evidence="2 3" key="1">
    <citation type="submission" date="2019-10" db="EMBL/GenBank/DDBJ databases">
        <title>Draft Genome Sequence of Cytophagaceae sp. SJW1-29.</title>
        <authorList>
            <person name="Choi A."/>
        </authorList>
    </citation>
    <scope>NUCLEOTIDE SEQUENCE [LARGE SCALE GENOMIC DNA]</scope>
    <source>
        <strain evidence="2 3">SJW1-29</strain>
    </source>
</reference>
<dbReference type="EMBL" id="WHLY01000004">
    <property type="protein sequence ID" value="MPR37338.1"/>
    <property type="molecule type" value="Genomic_DNA"/>
</dbReference>
<evidence type="ECO:0000313" key="2">
    <source>
        <dbReference type="EMBL" id="MPR37338.1"/>
    </source>
</evidence>
<dbReference type="Proteomes" id="UP000479293">
    <property type="component" value="Unassembled WGS sequence"/>
</dbReference>
<dbReference type="PROSITE" id="PS51257">
    <property type="entry name" value="PROKAR_LIPOPROTEIN"/>
    <property type="match status" value="1"/>
</dbReference>
<evidence type="ECO:0008006" key="4">
    <source>
        <dbReference type="Google" id="ProtNLM"/>
    </source>
</evidence>
<evidence type="ECO:0000256" key="1">
    <source>
        <dbReference type="SAM" id="SignalP"/>
    </source>
</evidence>
<feature type="signal peptide" evidence="1">
    <location>
        <begin position="1"/>
        <end position="21"/>
    </location>
</feature>
<evidence type="ECO:0000313" key="3">
    <source>
        <dbReference type="Proteomes" id="UP000479293"/>
    </source>
</evidence>
<comment type="caution">
    <text evidence="2">The sequence shown here is derived from an EMBL/GenBank/DDBJ whole genome shotgun (WGS) entry which is preliminary data.</text>
</comment>
<gene>
    <name evidence="2" type="ORF">GBK04_29430</name>
</gene>